<dbReference type="Proteomes" id="UP000004509">
    <property type="component" value="Unassembled WGS sequence"/>
</dbReference>
<comment type="caution">
    <text evidence="1">The sequence shown here is derived from an EMBL/GenBank/DDBJ whole genome shotgun (WGS) entry which is preliminary data.</text>
</comment>
<proteinExistence type="predicted"/>
<name>C8PPH5_9SPIR</name>
<sequence>MKTKLTLEKLQEEAKIFSELESEYDETSIYGSTDGKAVGTYLEHKFKNFLSQKYDFDSGNSASGIDLPELEVDIKTTSIIQPQSSCPFKSARQKIFGLGYNLLVFVYKKQDNQQAKTSRLDILHTIFVSKSRTADYQLTTSLNKILENHANKDDIIALFHDKNLPVDDILADSLADEILSHKPEIGYLTISNALQWRLQYSRIIEAAGNVNGIARLV</sequence>
<dbReference type="STRING" id="596324.TREVI0001_1918"/>
<dbReference type="EMBL" id="ACYH01000027">
    <property type="protein sequence ID" value="EEV20747.1"/>
    <property type="molecule type" value="Genomic_DNA"/>
</dbReference>
<organism evidence="1 2">
    <name type="scientific">Treponema vincentii ATCC 35580</name>
    <dbReference type="NCBI Taxonomy" id="596324"/>
    <lineage>
        <taxon>Bacteria</taxon>
        <taxon>Pseudomonadati</taxon>
        <taxon>Spirochaetota</taxon>
        <taxon>Spirochaetia</taxon>
        <taxon>Spirochaetales</taxon>
        <taxon>Treponemataceae</taxon>
        <taxon>Treponema</taxon>
    </lineage>
</organism>
<gene>
    <name evidence="1" type="ORF">TREVI0001_1918</name>
</gene>
<dbReference type="OrthoDB" id="9796209at2"/>
<dbReference type="AlphaFoldDB" id="C8PPH5"/>
<protein>
    <submittedName>
        <fullName evidence="1">Uncharacterized protein</fullName>
    </submittedName>
</protein>
<evidence type="ECO:0000313" key="2">
    <source>
        <dbReference type="Proteomes" id="UP000004509"/>
    </source>
</evidence>
<evidence type="ECO:0000313" key="1">
    <source>
        <dbReference type="EMBL" id="EEV20747.1"/>
    </source>
</evidence>
<dbReference type="eggNOG" id="COG0827">
    <property type="taxonomic scope" value="Bacteria"/>
</dbReference>
<reference evidence="1 2" key="1">
    <citation type="submission" date="2009-07" db="EMBL/GenBank/DDBJ databases">
        <authorList>
            <person name="Madupu R."/>
            <person name="Sebastian Y."/>
            <person name="Durkin A.S."/>
            <person name="Torralba M."/>
            <person name="Methe B."/>
            <person name="Sutton G.G."/>
            <person name="Strausberg R.L."/>
            <person name="Nelson K.E."/>
        </authorList>
    </citation>
    <scope>NUCLEOTIDE SEQUENCE [LARGE SCALE GENOMIC DNA]</scope>
    <source>
        <strain evidence="1 2">ATCC 35580</strain>
    </source>
</reference>
<dbReference type="RefSeq" id="WP_006188454.1">
    <property type="nucleotide sequence ID" value="NZ_ACYH01000027.1"/>
</dbReference>
<accession>C8PPH5</accession>